<gene>
    <name evidence="2" type="ORF">CC80DRAFT_519713</name>
</gene>
<evidence type="ECO:0000313" key="3">
    <source>
        <dbReference type="Proteomes" id="UP000800035"/>
    </source>
</evidence>
<evidence type="ECO:0000256" key="1">
    <source>
        <dbReference type="SAM" id="MobiDB-lite"/>
    </source>
</evidence>
<reference evidence="2" key="1">
    <citation type="journal article" date="2020" name="Stud. Mycol.">
        <title>101 Dothideomycetes genomes: a test case for predicting lifestyles and emergence of pathogens.</title>
        <authorList>
            <person name="Haridas S."/>
            <person name="Albert R."/>
            <person name="Binder M."/>
            <person name="Bloem J."/>
            <person name="Labutti K."/>
            <person name="Salamov A."/>
            <person name="Andreopoulos B."/>
            <person name="Baker S."/>
            <person name="Barry K."/>
            <person name="Bills G."/>
            <person name="Bluhm B."/>
            <person name="Cannon C."/>
            <person name="Castanera R."/>
            <person name="Culley D."/>
            <person name="Daum C."/>
            <person name="Ezra D."/>
            <person name="Gonzalez J."/>
            <person name="Henrissat B."/>
            <person name="Kuo A."/>
            <person name="Liang C."/>
            <person name="Lipzen A."/>
            <person name="Lutzoni F."/>
            <person name="Magnuson J."/>
            <person name="Mondo S."/>
            <person name="Nolan M."/>
            <person name="Ohm R."/>
            <person name="Pangilinan J."/>
            <person name="Park H.-J."/>
            <person name="Ramirez L."/>
            <person name="Alfaro M."/>
            <person name="Sun H."/>
            <person name="Tritt A."/>
            <person name="Yoshinaga Y."/>
            <person name="Zwiers L.-H."/>
            <person name="Turgeon B."/>
            <person name="Goodwin S."/>
            <person name="Spatafora J."/>
            <person name="Crous P."/>
            <person name="Grigoriev I."/>
        </authorList>
    </citation>
    <scope>NUCLEOTIDE SEQUENCE</scope>
    <source>
        <strain evidence="2">CBS 675.92</strain>
    </source>
</reference>
<name>A0A6A5TFJ7_9PLEO</name>
<feature type="region of interest" description="Disordered" evidence="1">
    <location>
        <begin position="415"/>
        <end position="523"/>
    </location>
</feature>
<feature type="region of interest" description="Disordered" evidence="1">
    <location>
        <begin position="232"/>
        <end position="252"/>
    </location>
</feature>
<feature type="compositionally biased region" description="Polar residues" evidence="1">
    <location>
        <begin position="350"/>
        <end position="363"/>
    </location>
</feature>
<dbReference type="AlphaFoldDB" id="A0A6A5TFJ7"/>
<feature type="compositionally biased region" description="Low complexity" evidence="1">
    <location>
        <begin position="334"/>
        <end position="343"/>
    </location>
</feature>
<proteinExistence type="predicted"/>
<dbReference type="Proteomes" id="UP000800035">
    <property type="component" value="Unassembled WGS sequence"/>
</dbReference>
<protein>
    <submittedName>
        <fullName evidence="2">Uncharacterized protein</fullName>
    </submittedName>
</protein>
<feature type="compositionally biased region" description="Basic and acidic residues" evidence="1">
    <location>
        <begin position="484"/>
        <end position="507"/>
    </location>
</feature>
<feature type="region of interest" description="Disordered" evidence="1">
    <location>
        <begin position="1"/>
        <end position="47"/>
    </location>
</feature>
<feature type="region of interest" description="Disordered" evidence="1">
    <location>
        <begin position="328"/>
        <end position="388"/>
    </location>
</feature>
<dbReference type="OrthoDB" id="5404323at2759"/>
<accession>A0A6A5TFJ7</accession>
<keyword evidence="3" id="KW-1185">Reference proteome</keyword>
<dbReference type="EMBL" id="ML977021">
    <property type="protein sequence ID" value="KAF1950970.1"/>
    <property type="molecule type" value="Genomic_DNA"/>
</dbReference>
<sequence length="523" mass="57733">MLSPAPSRPSTSGTAASAEEKPKKRAPRPKTIYNLAQPPPSSNSKKLSIRPKVLLQLHQVVASRRPKPVYEVIPYSILASNRRLARTFHTRKLCPTDILIVKTEGYEKSVDTKPDDVIAVICPGKEEKGNNAKAGVLLENGQTWDVTTTNNGGYELSFTDDHGLSLKSRWVPKPSLHNRRQSNMSTGSQTSSTFLADDRTFKFSTINANSRRHPVIATLTRSRIEIHDSYVVPSATSPPTPSQTGSVLPTPIATPSSIDAESFMDKAIDQLTVTTDDALRRFIVISGVWVAFCENWSPSYSYSRTACPPPLTTIIWTSTQFLHRNASFTEEASEQQSPASSPTKARPRRSNSTGTADLVQSGSTKKRFSLEGQTLVETEEERQAKRSSEINRIKELSLPRTPGIALPKHILTPIPSADPTLDRTESPALPGLRGRKARSAYDPVPTAGLWDSGVVEGPGLLKSRPTSTFVLNEKKMKAKKKEQRSKSKDKVKEKKPKEKDERRKSDGIRQLFTGIFRKGKKTA</sequence>
<organism evidence="2 3">
    <name type="scientific">Byssothecium circinans</name>
    <dbReference type="NCBI Taxonomy" id="147558"/>
    <lineage>
        <taxon>Eukaryota</taxon>
        <taxon>Fungi</taxon>
        <taxon>Dikarya</taxon>
        <taxon>Ascomycota</taxon>
        <taxon>Pezizomycotina</taxon>
        <taxon>Dothideomycetes</taxon>
        <taxon>Pleosporomycetidae</taxon>
        <taxon>Pleosporales</taxon>
        <taxon>Massarineae</taxon>
        <taxon>Massarinaceae</taxon>
        <taxon>Byssothecium</taxon>
    </lineage>
</organism>
<evidence type="ECO:0000313" key="2">
    <source>
        <dbReference type="EMBL" id="KAF1950970.1"/>
    </source>
</evidence>